<reference evidence="1" key="1">
    <citation type="submission" date="2014-05" db="EMBL/GenBank/DDBJ databases">
        <authorList>
            <person name="Chronopoulou M."/>
        </authorList>
    </citation>
    <scope>NUCLEOTIDE SEQUENCE</scope>
    <source>
        <tissue evidence="1">Whole organism</tissue>
    </source>
</reference>
<protein>
    <submittedName>
        <fullName evidence="1">Uncharacterized protein</fullName>
    </submittedName>
</protein>
<dbReference type="EMBL" id="HACA01012051">
    <property type="protein sequence ID" value="CDW29412.1"/>
    <property type="molecule type" value="Transcribed_RNA"/>
</dbReference>
<name>A0A0K2TUT3_LEPSM</name>
<proteinExistence type="predicted"/>
<sequence>NRINFREKRVTLTLKSRIIFHLFLNHKRDSQVIKKSLIRGEA</sequence>
<accession>A0A0K2TUT3</accession>
<dbReference type="AlphaFoldDB" id="A0A0K2TUT3"/>
<feature type="non-terminal residue" evidence="1">
    <location>
        <position position="1"/>
    </location>
</feature>
<evidence type="ECO:0000313" key="1">
    <source>
        <dbReference type="EMBL" id="CDW29412.1"/>
    </source>
</evidence>
<organism evidence="1">
    <name type="scientific">Lepeophtheirus salmonis</name>
    <name type="common">Salmon louse</name>
    <name type="synonym">Caligus salmonis</name>
    <dbReference type="NCBI Taxonomy" id="72036"/>
    <lineage>
        <taxon>Eukaryota</taxon>
        <taxon>Metazoa</taxon>
        <taxon>Ecdysozoa</taxon>
        <taxon>Arthropoda</taxon>
        <taxon>Crustacea</taxon>
        <taxon>Multicrustacea</taxon>
        <taxon>Hexanauplia</taxon>
        <taxon>Copepoda</taxon>
        <taxon>Siphonostomatoida</taxon>
        <taxon>Caligidae</taxon>
        <taxon>Lepeophtheirus</taxon>
    </lineage>
</organism>